<protein>
    <submittedName>
        <fullName evidence="1">Uncharacterized protein</fullName>
    </submittedName>
</protein>
<organism evidence="1 2">
    <name type="scientific">Pseudoalteromonas obscura</name>
    <dbReference type="NCBI Taxonomy" id="3048491"/>
    <lineage>
        <taxon>Bacteria</taxon>
        <taxon>Pseudomonadati</taxon>
        <taxon>Pseudomonadota</taxon>
        <taxon>Gammaproteobacteria</taxon>
        <taxon>Alteromonadales</taxon>
        <taxon>Pseudoalteromonadaceae</taxon>
        <taxon>Pseudoalteromonas</taxon>
    </lineage>
</organism>
<name>A0ABT7EDW1_9GAMM</name>
<dbReference type="EMBL" id="JASJUT010000001">
    <property type="protein sequence ID" value="MDK2593459.1"/>
    <property type="molecule type" value="Genomic_DNA"/>
</dbReference>
<evidence type="ECO:0000313" key="2">
    <source>
        <dbReference type="Proteomes" id="UP001231915"/>
    </source>
</evidence>
<evidence type="ECO:0000313" key="1">
    <source>
        <dbReference type="EMBL" id="MDK2593459.1"/>
    </source>
</evidence>
<dbReference type="Proteomes" id="UP001231915">
    <property type="component" value="Unassembled WGS sequence"/>
</dbReference>
<accession>A0ABT7EDW1</accession>
<dbReference type="RefSeq" id="WP_211010007.1">
    <property type="nucleotide sequence ID" value="NZ_JASJUT010000001.1"/>
</dbReference>
<proteinExistence type="predicted"/>
<keyword evidence="2" id="KW-1185">Reference proteome</keyword>
<comment type="caution">
    <text evidence="1">The sequence shown here is derived from an EMBL/GenBank/DDBJ whole genome shotgun (WGS) entry which is preliminary data.</text>
</comment>
<reference evidence="1 2" key="1">
    <citation type="submission" date="2023-05" db="EMBL/GenBank/DDBJ databases">
        <title>Pseudoalteromonas ardens sp. nov., Pseudoalteromonas obscura sp. nov., and Pseudoalteromonas umbrosa sp. nov., isolated from the coral Montipora capitata.</title>
        <authorList>
            <person name="Thomas E.M."/>
            <person name="Smith E.M."/>
            <person name="Papke E."/>
            <person name="Shlafstein M.D."/>
            <person name="Oline D.K."/>
            <person name="Videau P."/>
            <person name="Saw J.H."/>
            <person name="Strangman W.K."/>
            <person name="Ushijima B."/>
        </authorList>
    </citation>
    <scope>NUCLEOTIDE SEQUENCE [LARGE SCALE GENOMIC DNA]</scope>
    <source>
        <strain evidence="1 2">P94</strain>
    </source>
</reference>
<sequence length="58" mass="6082">MKLKLSSKKLKSLSEKQVLQGNNTPAVAGGGTWTCHSHIGPPGAPQQTCNPSGFGRFC</sequence>
<gene>
    <name evidence="1" type="ORF">QNM18_00075</name>
</gene>